<dbReference type="PATRIC" id="fig|43687.5.peg.2357"/>
<reference evidence="1 7" key="1">
    <citation type="journal article" date="2014" name="J. Bacteriol.">
        <title>Role of an Archaeal PitA Transporter in the Copper and Arsenic Resistance of Metallosphaera sedula, an Extreme Thermoacidophile.</title>
        <authorList>
            <person name="McCarthy S."/>
            <person name="Ai C."/>
            <person name="Wheaton G."/>
            <person name="Tevatia R."/>
            <person name="Eckrich V."/>
            <person name="Kelly R."/>
            <person name="Blum P."/>
        </authorList>
    </citation>
    <scope>NUCLEOTIDE SEQUENCE [LARGE SCALE GENOMIC DNA]</scope>
    <source>
        <strain evidence="1 7">CuR1</strain>
    </source>
</reference>
<sequence length="99" mass="11486">MEPFYFKSYNKVIGVAHDVKELEKEIERLSKEDPAALQYHLKEGHIVSWLNYLGENGLAEMLKGVTEPEEALARIKEYEVLKNSAQPIKTKAKRSRRKK</sequence>
<accession>A0A088E7I0</accession>
<proteinExistence type="predicted"/>
<evidence type="ECO:0000313" key="6">
    <source>
        <dbReference type="EMBL" id="AKV84090.1"/>
    </source>
</evidence>
<name>A0A088E7I0_9CREN</name>
<gene>
    <name evidence="1" type="ORF">HA72_2199</name>
    <name evidence="2" type="ORF">MsedA_2252</name>
    <name evidence="3" type="ORF">MsedB_2254</name>
    <name evidence="4" type="ORF">MsedC_2252</name>
    <name evidence="5" type="ORF">MsedD_2253</name>
    <name evidence="6" type="ORF">MsedE_2255</name>
</gene>
<dbReference type="Proteomes" id="UP000062398">
    <property type="component" value="Chromosome"/>
</dbReference>
<evidence type="ECO:0000313" key="11">
    <source>
        <dbReference type="Proteomes" id="UP000062475"/>
    </source>
</evidence>
<organism evidence="1 7">
    <name type="scientific">Metallosphaera sedula</name>
    <dbReference type="NCBI Taxonomy" id="43687"/>
    <lineage>
        <taxon>Archaea</taxon>
        <taxon>Thermoproteota</taxon>
        <taxon>Thermoprotei</taxon>
        <taxon>Sulfolobales</taxon>
        <taxon>Sulfolobaceae</taxon>
        <taxon>Metallosphaera</taxon>
    </lineage>
</organism>
<evidence type="ECO:0000313" key="9">
    <source>
        <dbReference type="Proteomes" id="UP000061362"/>
    </source>
</evidence>
<dbReference type="AlphaFoldDB" id="A0A088E7I0"/>
<reference evidence="9 10" key="2">
    <citation type="journal article" date="2015" name="Genome Announc.">
        <title>Complete Genome Sequences of Evolved Arsenate-Resistant Metallosphaera sedula Strains.</title>
        <authorList>
            <person name="Ai C."/>
            <person name="McCarthy S."/>
            <person name="Schackwitz W."/>
            <person name="Martin J."/>
            <person name="Lipzen A."/>
            <person name="Blum P."/>
        </authorList>
    </citation>
    <scope>NUCLEOTIDE SEQUENCE [LARGE SCALE GENOMIC DNA]</scope>
    <source>
        <strain evidence="4 10">ARS120-1</strain>
        <strain evidence="5 9">ARS120-2</strain>
        <strain evidence="2 12">ARS50-1</strain>
        <strain evidence="3 11">ARS50-2</strain>
    </source>
</reference>
<dbReference type="OrthoDB" id="57238at2157"/>
<dbReference type="Proteomes" id="UP000062475">
    <property type="component" value="Chromosome"/>
</dbReference>
<evidence type="ECO:0000313" key="4">
    <source>
        <dbReference type="EMBL" id="AKV79610.1"/>
    </source>
</evidence>
<evidence type="ECO:0000313" key="10">
    <source>
        <dbReference type="Proteomes" id="UP000062398"/>
    </source>
</evidence>
<dbReference type="GeneID" id="91756743"/>
<dbReference type="EMBL" id="CP008822">
    <property type="protein sequence ID" value="AIM28321.1"/>
    <property type="molecule type" value="Genomic_DNA"/>
</dbReference>
<dbReference type="Proteomes" id="UP000056255">
    <property type="component" value="Chromosome"/>
</dbReference>
<dbReference type="Proteomes" id="UP000029084">
    <property type="component" value="Chromosome"/>
</dbReference>
<protein>
    <submittedName>
        <fullName evidence="1">Uncharacterized protein</fullName>
    </submittedName>
</protein>
<dbReference type="EMBL" id="CP012174">
    <property type="protein sequence ID" value="AKV79610.1"/>
    <property type="molecule type" value="Genomic_DNA"/>
</dbReference>
<dbReference type="OMA" id="PFYFKSF"/>
<evidence type="ECO:0000313" key="12">
    <source>
        <dbReference type="Proteomes" id="UP000068832"/>
    </source>
</evidence>
<dbReference type="EMBL" id="CP012172">
    <property type="protein sequence ID" value="AKV75121.1"/>
    <property type="molecule type" value="Genomic_DNA"/>
</dbReference>
<evidence type="ECO:0000313" key="8">
    <source>
        <dbReference type="Proteomes" id="UP000056255"/>
    </source>
</evidence>
<evidence type="ECO:0000313" key="3">
    <source>
        <dbReference type="EMBL" id="AKV77359.1"/>
    </source>
</evidence>
<evidence type="ECO:0000313" key="2">
    <source>
        <dbReference type="EMBL" id="AKV75121.1"/>
    </source>
</evidence>
<dbReference type="Proteomes" id="UP000068832">
    <property type="component" value="Chromosome"/>
</dbReference>
<evidence type="ECO:0000313" key="5">
    <source>
        <dbReference type="EMBL" id="AKV81855.1"/>
    </source>
</evidence>
<dbReference type="EMBL" id="CP012175">
    <property type="protein sequence ID" value="AKV81855.1"/>
    <property type="molecule type" value="Genomic_DNA"/>
</dbReference>
<dbReference type="RefSeq" id="WP_012022125.1">
    <property type="nucleotide sequence ID" value="NZ_CP008822.1"/>
</dbReference>
<dbReference type="EMBL" id="CP012173">
    <property type="protein sequence ID" value="AKV77359.1"/>
    <property type="molecule type" value="Genomic_DNA"/>
</dbReference>
<evidence type="ECO:0000313" key="7">
    <source>
        <dbReference type="Proteomes" id="UP000029084"/>
    </source>
</evidence>
<dbReference type="EMBL" id="CP012176">
    <property type="protein sequence ID" value="AKV84090.1"/>
    <property type="molecule type" value="Genomic_DNA"/>
</dbReference>
<reference evidence="6 8" key="3">
    <citation type="submission" date="2015-07" db="EMBL/GenBank/DDBJ databases">
        <title>Physiological, transcriptional responses and genome re-sequencing of acid resistant extremely thermoacidophilic Metallosphaera sedula SARC-M1.</title>
        <authorList>
            <person name="Ai C."/>
            <person name="McCarthy S."/>
            <person name="Eckrich V."/>
            <person name="Rudrappa D."/>
            <person name="Qiu G."/>
            <person name="Blum P."/>
        </authorList>
    </citation>
    <scope>NUCLEOTIDE SEQUENCE [LARGE SCALE GENOMIC DNA]</scope>
    <source>
        <strain evidence="6 8">SARC-M1</strain>
    </source>
</reference>
<evidence type="ECO:0000313" key="1">
    <source>
        <dbReference type="EMBL" id="AIM28321.1"/>
    </source>
</evidence>
<dbReference type="Proteomes" id="UP000061362">
    <property type="component" value="Chromosome"/>
</dbReference>